<sequence>MNEVDLDIPVADVLDNQPELLDLLVNIGFKPLANPIMRQSVGKVVSLRRGAKMIGIPMTQLVKELIWNGYIVKGADVDAE</sequence>
<name>A0A347WJ44_9LACT</name>
<dbReference type="Proteomes" id="UP000263232">
    <property type="component" value="Chromosome"/>
</dbReference>
<dbReference type="InterPro" id="IPR038062">
    <property type="entry name" value="ScdA-like_N_sf"/>
</dbReference>
<gene>
    <name evidence="2" type="ORF">CL176_03125</name>
</gene>
<evidence type="ECO:0000259" key="1">
    <source>
        <dbReference type="Pfam" id="PF08984"/>
    </source>
</evidence>
<dbReference type="InterPro" id="IPR015077">
    <property type="entry name" value="DUF1858"/>
</dbReference>
<dbReference type="SUPFAM" id="SSF140683">
    <property type="entry name" value="SP0561-like"/>
    <property type="match status" value="1"/>
</dbReference>
<dbReference type="OrthoDB" id="411397at2"/>
<dbReference type="EMBL" id="CP023434">
    <property type="protein sequence ID" value="AXY25101.1"/>
    <property type="molecule type" value="Genomic_DNA"/>
</dbReference>
<dbReference type="Gene3D" id="1.10.3910.10">
    <property type="entry name" value="SP0561-like"/>
    <property type="match status" value="1"/>
</dbReference>
<protein>
    <recommendedName>
        <fullName evidence="1">DUF1858 domain-containing protein</fullName>
    </recommendedName>
</protein>
<organism evidence="2 3">
    <name type="scientific">Suicoccus acidiformans</name>
    <dbReference type="NCBI Taxonomy" id="2036206"/>
    <lineage>
        <taxon>Bacteria</taxon>
        <taxon>Bacillati</taxon>
        <taxon>Bacillota</taxon>
        <taxon>Bacilli</taxon>
        <taxon>Lactobacillales</taxon>
        <taxon>Aerococcaceae</taxon>
        <taxon>Suicoccus</taxon>
    </lineage>
</organism>
<reference evidence="2 3" key="1">
    <citation type="submission" date="2017-09" db="EMBL/GenBank/DDBJ databases">
        <title>Complete genome sequence of Oxytococcus suis strain ZY16052.</title>
        <authorList>
            <person name="Li F."/>
        </authorList>
    </citation>
    <scope>NUCLEOTIDE SEQUENCE [LARGE SCALE GENOMIC DNA]</scope>
    <source>
        <strain evidence="2 3">ZY16052</strain>
    </source>
</reference>
<dbReference type="RefSeq" id="WP_118990017.1">
    <property type="nucleotide sequence ID" value="NZ_CP023434.1"/>
</dbReference>
<proteinExistence type="predicted"/>
<dbReference type="Pfam" id="PF08984">
    <property type="entry name" value="DUF1858"/>
    <property type="match status" value="1"/>
</dbReference>
<feature type="domain" description="DUF1858" evidence="1">
    <location>
        <begin position="5"/>
        <end position="62"/>
    </location>
</feature>
<keyword evidence="3" id="KW-1185">Reference proteome</keyword>
<dbReference type="AlphaFoldDB" id="A0A347WJ44"/>
<accession>A0A347WJ44</accession>
<evidence type="ECO:0000313" key="2">
    <source>
        <dbReference type="EMBL" id="AXY25101.1"/>
    </source>
</evidence>
<evidence type="ECO:0000313" key="3">
    <source>
        <dbReference type="Proteomes" id="UP000263232"/>
    </source>
</evidence>
<dbReference type="KEGG" id="abae:CL176_03125"/>